<protein>
    <submittedName>
        <fullName evidence="2">Uncharacterized protein</fullName>
    </submittedName>
</protein>
<accession>A0A386UMI3</accession>
<name>A0A386UMI3_9RHOB</name>
<evidence type="ECO:0000313" key="3">
    <source>
        <dbReference type="Proteomes" id="UP000272010"/>
    </source>
</evidence>
<evidence type="ECO:0000313" key="2">
    <source>
        <dbReference type="EMBL" id="AYF01867.1"/>
    </source>
</evidence>
<dbReference type="AlphaFoldDB" id="A0A386UMI3"/>
<reference evidence="3" key="1">
    <citation type="submission" date="2018-07" db="EMBL/GenBank/DDBJ databases">
        <title>Genome Structure of the Opportunistic Pathogen Paracoccus yeei (Alphaproteobacteria) and Identification of Putative Virulence Factors.</title>
        <authorList>
            <person name="Lasek R."/>
            <person name="Szuplewska M."/>
            <person name="Mitura M."/>
            <person name="Decewicz P."/>
            <person name="Chmielowska C."/>
            <person name="Pawlot A."/>
            <person name="Sentkowska D."/>
            <person name="Czarnecki J."/>
            <person name="Bartosik D."/>
        </authorList>
    </citation>
    <scope>NUCLEOTIDE SEQUENCE [LARGE SCALE GENOMIC DNA]</scope>
    <source>
        <strain evidence="3">CCUG 32053</strain>
    </source>
</reference>
<organism evidence="2 3">
    <name type="scientific">Paracoccus yeei</name>
    <dbReference type="NCBI Taxonomy" id="147645"/>
    <lineage>
        <taxon>Bacteria</taxon>
        <taxon>Pseudomonadati</taxon>
        <taxon>Pseudomonadota</taxon>
        <taxon>Alphaproteobacteria</taxon>
        <taxon>Rhodobacterales</taxon>
        <taxon>Paracoccaceae</taxon>
        <taxon>Paracoccus</taxon>
    </lineage>
</organism>
<proteinExistence type="predicted"/>
<dbReference type="EMBL" id="CP031078">
    <property type="protein sequence ID" value="AYF01867.1"/>
    <property type="molecule type" value="Genomic_DNA"/>
</dbReference>
<sequence length="46" mass="4671">MTGASWRLATPRPALACSHRSDRARPADPPSLGGGGAIQAKGGYHA</sequence>
<feature type="region of interest" description="Disordered" evidence="1">
    <location>
        <begin position="1"/>
        <end position="46"/>
    </location>
</feature>
<evidence type="ECO:0000256" key="1">
    <source>
        <dbReference type="SAM" id="MobiDB-lite"/>
    </source>
</evidence>
<dbReference type="Proteomes" id="UP000272010">
    <property type="component" value="Chromosome"/>
</dbReference>
<gene>
    <name evidence="2" type="ORF">PY32053_02260</name>
</gene>